<dbReference type="Proteomes" id="UP000016842">
    <property type="component" value="Unassembled WGS sequence"/>
</dbReference>
<evidence type="ECO:0000256" key="11">
    <source>
        <dbReference type="ARBA" id="ARBA00023268"/>
    </source>
</evidence>
<evidence type="ECO:0000256" key="12">
    <source>
        <dbReference type="HAMAP-Rule" id="MF_01576"/>
    </source>
</evidence>
<evidence type="ECO:0000256" key="4">
    <source>
        <dbReference type="ARBA" id="ARBA00022605"/>
    </source>
</evidence>
<dbReference type="GO" id="GO:0004477">
    <property type="term" value="F:methenyltetrahydrofolate cyclohydrolase activity"/>
    <property type="evidence" value="ECO:0007669"/>
    <property type="project" value="UniProtKB-UniRule"/>
</dbReference>
<dbReference type="Gene3D" id="3.40.50.720">
    <property type="entry name" value="NAD(P)-binding Rossmann-like Domain"/>
    <property type="match status" value="1"/>
</dbReference>
<evidence type="ECO:0000256" key="3">
    <source>
        <dbReference type="ARBA" id="ARBA00022563"/>
    </source>
</evidence>
<evidence type="ECO:0000256" key="6">
    <source>
        <dbReference type="ARBA" id="ARBA00022801"/>
    </source>
</evidence>
<dbReference type="GO" id="GO:0005829">
    <property type="term" value="C:cytosol"/>
    <property type="evidence" value="ECO:0007669"/>
    <property type="project" value="TreeGrafter"/>
</dbReference>
<dbReference type="NCBIfam" id="NF010783">
    <property type="entry name" value="PRK14186.1"/>
    <property type="match status" value="1"/>
</dbReference>
<dbReference type="SUPFAM" id="SSF53223">
    <property type="entry name" value="Aminoacid dehydrogenase-like, N-terminal domain"/>
    <property type="match status" value="1"/>
</dbReference>
<dbReference type="FunFam" id="3.40.50.720:FF:000006">
    <property type="entry name" value="Bifunctional protein FolD"/>
    <property type="match status" value="1"/>
</dbReference>
<keyword evidence="8 12" id="KW-0560">Oxidoreductase</keyword>
<proteinExistence type="inferred from homology"/>
<dbReference type="PROSITE" id="PS00767">
    <property type="entry name" value="THF_DHG_CYH_2"/>
    <property type="match status" value="1"/>
</dbReference>
<dbReference type="PROSITE" id="PS00766">
    <property type="entry name" value="THF_DHG_CYH_1"/>
    <property type="match status" value="1"/>
</dbReference>
<dbReference type="UniPathway" id="UPA00193"/>
<evidence type="ECO:0000256" key="9">
    <source>
        <dbReference type="ARBA" id="ARBA00023102"/>
    </source>
</evidence>
<evidence type="ECO:0000256" key="10">
    <source>
        <dbReference type="ARBA" id="ARBA00023167"/>
    </source>
</evidence>
<keyword evidence="11 12" id="KW-0511">Multifunctional enzyme</keyword>
<dbReference type="PANTHER" id="PTHR48099">
    <property type="entry name" value="C-1-TETRAHYDROFOLATE SYNTHASE, CYTOPLASMIC-RELATED"/>
    <property type="match status" value="1"/>
</dbReference>
<dbReference type="InterPro" id="IPR000672">
    <property type="entry name" value="THF_DH/CycHdrlase"/>
</dbReference>
<dbReference type="Gene3D" id="3.40.50.10860">
    <property type="entry name" value="Leucine Dehydrogenase, chain A, domain 1"/>
    <property type="match status" value="1"/>
</dbReference>
<evidence type="ECO:0000256" key="1">
    <source>
        <dbReference type="ARBA" id="ARBA00004777"/>
    </source>
</evidence>
<dbReference type="GO" id="GO:0035999">
    <property type="term" value="P:tetrahydrofolate interconversion"/>
    <property type="evidence" value="ECO:0007669"/>
    <property type="project" value="UniProtKB-UniRule"/>
</dbReference>
<comment type="function">
    <text evidence="12">Catalyzes the oxidation of 5,10-methylenetetrahydrofolate to 5,10-methenyltetrahydrofolate and then the hydrolysis of 5,10-methenyltetrahydrofolate to 10-formyltetrahydrofolate.</text>
</comment>
<dbReference type="HAMAP" id="MF_01576">
    <property type="entry name" value="THF_DHG_CYH"/>
    <property type="match status" value="1"/>
</dbReference>
<keyword evidence="9 12" id="KW-0368">Histidine biosynthesis</keyword>
<feature type="domain" description="Tetrahydrofolate dehydrogenase/cyclohydrolase catalytic" evidence="13">
    <location>
        <begin position="11"/>
        <end position="127"/>
    </location>
</feature>
<evidence type="ECO:0000256" key="2">
    <source>
        <dbReference type="ARBA" id="ARBA00011738"/>
    </source>
</evidence>
<keyword evidence="4 12" id="KW-0028">Amino-acid biosynthesis</keyword>
<dbReference type="InterPro" id="IPR020631">
    <property type="entry name" value="THF_DH/CycHdrlase_NAD-bd_dom"/>
</dbReference>
<sequence>MNGALAMAQLIDGKKLAEDVVSTVKTETEKLVAATGIVPGIAVVIVGEDPASQVYVASKSRKAKECGFHSVQHDLPETASERELLDLIESLNNDPAIHGILVQLPLPGHIDSGRVIQTISPPDKDVDGFHFINVGKLGTGEVETAFVPCTPAGAMIMIERVHGRDLSGGLNAVVIGRSNIVGKPMFNLLLAANATVTVAHSRTKDLPAIARTADILVAAVGRPQMVKGDWVKPGATVIDVGINRIPAPERGEGKTRLVGDVDFAEAEKVAGAITPVPGGVGPMTIAMLMANTLTSACRTAGVKKPVF</sequence>
<comment type="caution">
    <text evidence="15">The sequence shown here is derived from an EMBL/GenBank/DDBJ whole genome shotgun (WGS) entry which is preliminary data.</text>
</comment>
<dbReference type="SUPFAM" id="SSF51735">
    <property type="entry name" value="NAD(P)-binding Rossmann-fold domains"/>
    <property type="match status" value="1"/>
</dbReference>
<evidence type="ECO:0000313" key="15">
    <source>
        <dbReference type="EMBL" id="ERM00464.1"/>
    </source>
</evidence>
<comment type="similarity">
    <text evidence="12">Belongs to the tetrahydrofolate dehydrogenase/cyclohydrolase family.</text>
</comment>
<feature type="binding site" evidence="12">
    <location>
        <begin position="176"/>
        <end position="178"/>
    </location>
    <ligand>
        <name>NADP(+)</name>
        <dbReference type="ChEBI" id="CHEBI:58349"/>
    </ligand>
</feature>
<comment type="catalytic activity">
    <reaction evidence="12">
        <text>(6R)-5,10-methylene-5,6,7,8-tetrahydrofolate + NADP(+) = (6R)-5,10-methenyltetrahydrofolate + NADPH</text>
        <dbReference type="Rhea" id="RHEA:22812"/>
        <dbReference type="ChEBI" id="CHEBI:15636"/>
        <dbReference type="ChEBI" id="CHEBI:57455"/>
        <dbReference type="ChEBI" id="CHEBI:57783"/>
        <dbReference type="ChEBI" id="CHEBI:58349"/>
        <dbReference type="EC" id="1.5.1.5"/>
    </reaction>
</comment>
<dbReference type="FunFam" id="3.40.50.10860:FF:000005">
    <property type="entry name" value="C-1-tetrahydrofolate synthase, cytoplasmic, putative"/>
    <property type="match status" value="1"/>
</dbReference>
<comment type="pathway">
    <text evidence="1 12">One-carbon metabolism; tetrahydrofolate interconversion.</text>
</comment>
<comment type="caution">
    <text evidence="12">Lacks conserved residue(s) required for the propagation of feature annotation.</text>
</comment>
<evidence type="ECO:0000256" key="7">
    <source>
        <dbReference type="ARBA" id="ARBA00022857"/>
    </source>
</evidence>
<feature type="binding site" evidence="12">
    <location>
        <position position="242"/>
    </location>
    <ligand>
        <name>NADP(+)</name>
        <dbReference type="ChEBI" id="CHEBI:58349"/>
    </ligand>
</feature>
<evidence type="ECO:0000259" key="14">
    <source>
        <dbReference type="Pfam" id="PF02882"/>
    </source>
</evidence>
<dbReference type="GO" id="GO:0004488">
    <property type="term" value="F:methylenetetrahydrofolate dehydrogenase (NADP+) activity"/>
    <property type="evidence" value="ECO:0007669"/>
    <property type="project" value="UniProtKB-UniRule"/>
</dbReference>
<organism evidence="15 16">
    <name type="scientific">Brucella intermedia 229E</name>
    <dbReference type="NCBI Taxonomy" id="1337887"/>
    <lineage>
        <taxon>Bacteria</taxon>
        <taxon>Pseudomonadati</taxon>
        <taxon>Pseudomonadota</taxon>
        <taxon>Alphaproteobacteria</taxon>
        <taxon>Hyphomicrobiales</taxon>
        <taxon>Brucellaceae</taxon>
        <taxon>Brucella/Ochrobactrum group</taxon>
        <taxon>Brucella</taxon>
    </lineage>
</organism>
<dbReference type="EMBL" id="ASXJ01000320">
    <property type="protein sequence ID" value="ERM00464.1"/>
    <property type="molecule type" value="Genomic_DNA"/>
</dbReference>
<evidence type="ECO:0000259" key="13">
    <source>
        <dbReference type="Pfam" id="PF00763"/>
    </source>
</evidence>
<comment type="subunit">
    <text evidence="2 12">Homodimer.</text>
</comment>
<dbReference type="EC" id="3.5.4.9" evidence="12"/>
<name>U4V714_9HYPH</name>
<accession>U4V714</accession>
<dbReference type="InterPro" id="IPR020867">
    <property type="entry name" value="THF_DH/CycHdrlase_CS"/>
</dbReference>
<dbReference type="PATRIC" id="fig|1337887.3.peg.4327"/>
<keyword evidence="3 12" id="KW-0554">One-carbon metabolism</keyword>
<protein>
    <recommendedName>
        <fullName evidence="12">Bifunctional protein FolD</fullName>
    </recommendedName>
    <domain>
        <recommendedName>
            <fullName evidence="12">Methylenetetrahydrofolate dehydrogenase</fullName>
            <ecNumber evidence="12">1.5.1.5</ecNumber>
        </recommendedName>
    </domain>
    <domain>
        <recommendedName>
            <fullName evidence="12">Methenyltetrahydrofolate cyclohydrolase</fullName>
            <ecNumber evidence="12">3.5.4.9</ecNumber>
        </recommendedName>
    </domain>
</protein>
<keyword evidence="10 12" id="KW-0486">Methionine biosynthesis</keyword>
<keyword evidence="7 12" id="KW-0521">NADP</keyword>
<feature type="domain" description="Tetrahydrofolate dehydrogenase/cyclohydrolase NAD(P)-binding" evidence="14">
    <location>
        <begin position="148"/>
        <end position="298"/>
    </location>
</feature>
<dbReference type="InterPro" id="IPR020630">
    <property type="entry name" value="THF_DH/CycHdrlase_cat_dom"/>
</dbReference>
<gene>
    <name evidence="12" type="primary">folD</name>
    <name evidence="15" type="ORF">Q644_04775</name>
</gene>
<comment type="catalytic activity">
    <reaction evidence="12">
        <text>(6R)-5,10-methenyltetrahydrofolate + H2O = (6R)-10-formyltetrahydrofolate + H(+)</text>
        <dbReference type="Rhea" id="RHEA:23700"/>
        <dbReference type="ChEBI" id="CHEBI:15377"/>
        <dbReference type="ChEBI" id="CHEBI:15378"/>
        <dbReference type="ChEBI" id="CHEBI:57455"/>
        <dbReference type="ChEBI" id="CHEBI:195366"/>
        <dbReference type="EC" id="3.5.4.9"/>
    </reaction>
</comment>
<dbReference type="InterPro" id="IPR036291">
    <property type="entry name" value="NAD(P)-bd_dom_sf"/>
</dbReference>
<dbReference type="NCBIfam" id="NF010785">
    <property type="entry name" value="PRK14188.1"/>
    <property type="match status" value="1"/>
</dbReference>
<dbReference type="Pfam" id="PF00763">
    <property type="entry name" value="THF_DHG_CYH"/>
    <property type="match status" value="1"/>
</dbReference>
<dbReference type="GO" id="GO:0000105">
    <property type="term" value="P:L-histidine biosynthetic process"/>
    <property type="evidence" value="ECO:0007669"/>
    <property type="project" value="UniProtKB-KW"/>
</dbReference>
<dbReference type="CDD" id="cd01080">
    <property type="entry name" value="NAD_bind_m-THF_DH_Cyclohyd"/>
    <property type="match status" value="1"/>
</dbReference>
<evidence type="ECO:0000256" key="8">
    <source>
        <dbReference type="ARBA" id="ARBA00023002"/>
    </source>
</evidence>
<evidence type="ECO:0000256" key="5">
    <source>
        <dbReference type="ARBA" id="ARBA00022755"/>
    </source>
</evidence>
<dbReference type="InterPro" id="IPR046346">
    <property type="entry name" value="Aminoacid_DH-like_N_sf"/>
</dbReference>
<dbReference type="AlphaFoldDB" id="U4V714"/>
<dbReference type="Pfam" id="PF02882">
    <property type="entry name" value="THF_DHG_CYH_C"/>
    <property type="match status" value="1"/>
</dbReference>
<evidence type="ECO:0000313" key="16">
    <source>
        <dbReference type="Proteomes" id="UP000016842"/>
    </source>
</evidence>
<keyword evidence="5 12" id="KW-0658">Purine biosynthesis</keyword>
<dbReference type="GO" id="GO:0009086">
    <property type="term" value="P:methionine biosynthetic process"/>
    <property type="evidence" value="ECO:0007669"/>
    <property type="project" value="UniProtKB-KW"/>
</dbReference>
<reference evidence="15 16" key="1">
    <citation type="journal article" date="2014" name="FEMS Microbiol. Lett.">
        <title>Genome sequencing analysis reveals virulence-related gene content of Ochrobactrum intermedium strain 229E, a urease-positive strain isolated from the human gastric niche.</title>
        <authorList>
            <person name="Kulkarni G.J."/>
            <person name="Shetty S."/>
            <person name="Dharne M.S."/>
            <person name="Shouche Y.S."/>
        </authorList>
    </citation>
    <scope>NUCLEOTIDE SEQUENCE [LARGE SCALE GENOMIC DNA]</scope>
    <source>
        <strain evidence="15 16">229E</strain>
    </source>
</reference>
<dbReference type="PRINTS" id="PR00085">
    <property type="entry name" value="THFDHDRGNASE"/>
</dbReference>
<keyword evidence="6 12" id="KW-0378">Hydrolase</keyword>
<dbReference type="GO" id="GO:0006164">
    <property type="term" value="P:purine nucleotide biosynthetic process"/>
    <property type="evidence" value="ECO:0007669"/>
    <property type="project" value="UniProtKB-KW"/>
</dbReference>
<dbReference type="PANTHER" id="PTHR48099:SF5">
    <property type="entry name" value="C-1-TETRAHYDROFOLATE SYNTHASE, CYTOPLASMIC"/>
    <property type="match status" value="1"/>
</dbReference>
<dbReference type="EC" id="1.5.1.5" evidence="12"/>